<name>A0A239NKQ0_9ACTN</name>
<dbReference type="RefSeq" id="WP_089228907.1">
    <property type="nucleotide sequence ID" value="NZ_FZOF01000039.1"/>
</dbReference>
<sequence length="97" mass="9707">MATPTVNGADLSTPTGELIAVVGPPGPQRSALQLALNNAPWSRGPSVTTTVISRGAWSELRRVAAAGITVVAACDSVVAVDAGAHRVVLLPDPDGVA</sequence>
<keyword evidence="2" id="KW-1185">Reference proteome</keyword>
<dbReference type="Proteomes" id="UP000198280">
    <property type="component" value="Unassembled WGS sequence"/>
</dbReference>
<evidence type="ECO:0000313" key="2">
    <source>
        <dbReference type="Proteomes" id="UP000198280"/>
    </source>
</evidence>
<gene>
    <name evidence="1" type="ORF">SAMN05216252_13940</name>
</gene>
<organism evidence="1 2">
    <name type="scientific">Actinacidiphila glaucinigra</name>
    <dbReference type="NCBI Taxonomy" id="235986"/>
    <lineage>
        <taxon>Bacteria</taxon>
        <taxon>Bacillati</taxon>
        <taxon>Actinomycetota</taxon>
        <taxon>Actinomycetes</taxon>
        <taxon>Kitasatosporales</taxon>
        <taxon>Streptomycetaceae</taxon>
        <taxon>Actinacidiphila</taxon>
    </lineage>
</organism>
<dbReference type="EMBL" id="FZOF01000039">
    <property type="protein sequence ID" value="SNT55435.1"/>
    <property type="molecule type" value="Genomic_DNA"/>
</dbReference>
<proteinExistence type="predicted"/>
<dbReference type="AlphaFoldDB" id="A0A239NKQ0"/>
<protein>
    <submittedName>
        <fullName evidence="1">Uncharacterized protein</fullName>
    </submittedName>
</protein>
<reference evidence="1 2" key="1">
    <citation type="submission" date="2017-06" db="EMBL/GenBank/DDBJ databases">
        <authorList>
            <person name="Kim H.J."/>
            <person name="Triplett B.A."/>
        </authorList>
    </citation>
    <scope>NUCLEOTIDE SEQUENCE [LARGE SCALE GENOMIC DNA]</scope>
    <source>
        <strain evidence="1 2">CGMCC 4.1858</strain>
    </source>
</reference>
<accession>A0A239NKQ0</accession>
<evidence type="ECO:0000313" key="1">
    <source>
        <dbReference type="EMBL" id="SNT55435.1"/>
    </source>
</evidence>